<reference evidence="3 4" key="1">
    <citation type="submission" date="2010-11" db="EMBL/GenBank/DDBJ databases">
        <title>Complete sequence of Halanaerobium sp. sapolanicus.</title>
        <authorList>
            <consortium name="US DOE Joint Genome Institute"/>
            <person name="Lucas S."/>
            <person name="Copeland A."/>
            <person name="Lapidus A."/>
            <person name="Cheng J.-F."/>
            <person name="Bruce D."/>
            <person name="Goodwin L."/>
            <person name="Pitluck S."/>
            <person name="Davenport K."/>
            <person name="Detter J.C."/>
            <person name="Han C."/>
            <person name="Tapia R."/>
            <person name="Land M."/>
            <person name="Hauser L."/>
            <person name="Jeffries C."/>
            <person name="Kyrpides N."/>
            <person name="Ivanova N."/>
            <person name="Mikhailova N."/>
            <person name="Begemann M.B."/>
            <person name="Mormile M.R."/>
            <person name="Wall J.D."/>
            <person name="Elias D.A."/>
            <person name="Woyke T."/>
        </authorList>
    </citation>
    <scope>NUCLEOTIDE SEQUENCE [LARGE SCALE GENOMIC DNA]</scope>
    <source>
        <strain evidence="4">sapolanicus</strain>
    </source>
</reference>
<dbReference type="STRING" id="656519.Halsa_2329"/>
<evidence type="ECO:0000313" key="3">
    <source>
        <dbReference type="EMBL" id="ADQ15733.1"/>
    </source>
</evidence>
<sequence length="164" mass="19079">MKKNKLLLLTLFIILFVSSMAVANSFVNNRPTIKNGDQIKMEETTDLSLNVILAEKEYSVQDKLEIKIEIINNSDSERTLEFSSGHKYNIYVKDESGTKIYSWAEDKMFIQAFQYVDISAGETHYFEQEIDLSQFEKGDYILEVELLSVNYEFAEIEKEFKITN</sequence>
<dbReference type="KEGG" id="has:Halsa_2329"/>
<proteinExistence type="predicted"/>
<feature type="domain" description="Intracellular proteinase inhibitor BsuPI" evidence="2">
    <location>
        <begin position="53"/>
        <end position="150"/>
    </location>
</feature>
<dbReference type="MEROPS" id="I22.001"/>
<dbReference type="Gene3D" id="2.60.40.2360">
    <property type="entry name" value="Intracellular proteinase inhibitor BsuPI"/>
    <property type="match status" value="1"/>
</dbReference>
<feature type="chain" id="PRO_5003186768" evidence="1">
    <location>
        <begin position="24"/>
        <end position="164"/>
    </location>
</feature>
<protein>
    <submittedName>
        <fullName evidence="3">Intracellular proteinase inhibitor</fullName>
    </submittedName>
</protein>
<dbReference type="RefSeq" id="WP_013406792.1">
    <property type="nucleotide sequence ID" value="NC_014654.1"/>
</dbReference>
<dbReference type="OrthoDB" id="2727970at2"/>
<dbReference type="AlphaFoldDB" id="E4RKZ2"/>
<evidence type="ECO:0000313" key="4">
    <source>
        <dbReference type="Proteomes" id="UP000007434"/>
    </source>
</evidence>
<reference evidence="3 4" key="2">
    <citation type="journal article" date="2011" name="J. Bacteriol.">
        <title>Complete Genome Sequence of the Haloalkaliphilic, Hydrogen Producing Halanaerobium hydrogenoformans.</title>
        <authorList>
            <person name="Brown S.D."/>
            <person name="Begemann M.B."/>
            <person name="Mormile M.R."/>
            <person name="Wall J.D."/>
            <person name="Han C.S."/>
            <person name="Goodwin L.A."/>
            <person name="Pitluck S."/>
            <person name="Land M.L."/>
            <person name="Hauser L.J."/>
            <person name="Elias D.A."/>
        </authorList>
    </citation>
    <scope>NUCLEOTIDE SEQUENCE [LARGE SCALE GENOMIC DNA]</scope>
    <source>
        <strain evidence="4">sapolanicus</strain>
    </source>
</reference>
<dbReference type="Pfam" id="PF12690">
    <property type="entry name" value="BsuPI"/>
    <property type="match status" value="1"/>
</dbReference>
<evidence type="ECO:0000256" key="1">
    <source>
        <dbReference type="SAM" id="SignalP"/>
    </source>
</evidence>
<gene>
    <name evidence="3" type="ordered locus">Halsa_2329</name>
</gene>
<organism evidence="3 4">
    <name type="scientific">Halanaerobium hydrogeniformans</name>
    <name type="common">Halanaerobium sp. (strain sapolanicus)</name>
    <dbReference type="NCBI Taxonomy" id="656519"/>
    <lineage>
        <taxon>Bacteria</taxon>
        <taxon>Bacillati</taxon>
        <taxon>Bacillota</taxon>
        <taxon>Clostridia</taxon>
        <taxon>Halanaerobiales</taxon>
        <taxon>Halanaerobiaceae</taxon>
        <taxon>Halanaerobium</taxon>
    </lineage>
</organism>
<dbReference type="Proteomes" id="UP000007434">
    <property type="component" value="Chromosome"/>
</dbReference>
<dbReference type="HOGENOM" id="CLU_1616708_0_0_9"/>
<dbReference type="InterPro" id="IPR038144">
    <property type="entry name" value="IPI"/>
</dbReference>
<dbReference type="InterPro" id="IPR020481">
    <property type="entry name" value="Intracell_prot_inh_BsuPI"/>
</dbReference>
<keyword evidence="4" id="KW-1185">Reference proteome</keyword>
<keyword evidence="1" id="KW-0732">Signal</keyword>
<dbReference type="EMBL" id="CP002304">
    <property type="protein sequence ID" value="ADQ15733.1"/>
    <property type="molecule type" value="Genomic_DNA"/>
</dbReference>
<name>E4RKZ2_HALHG</name>
<feature type="signal peptide" evidence="1">
    <location>
        <begin position="1"/>
        <end position="23"/>
    </location>
</feature>
<evidence type="ECO:0000259" key="2">
    <source>
        <dbReference type="Pfam" id="PF12690"/>
    </source>
</evidence>
<accession>E4RKZ2</accession>